<reference evidence="4" key="1">
    <citation type="submission" date="2023-01" db="EMBL/GenBank/DDBJ databases">
        <title>Colletotrichum chrysophilum M932 genome sequence.</title>
        <authorList>
            <person name="Baroncelli R."/>
        </authorList>
    </citation>
    <scope>NUCLEOTIDE SEQUENCE</scope>
    <source>
        <strain evidence="4">M932</strain>
    </source>
</reference>
<gene>
    <name evidence="4" type="ORF">CCHR01_19263</name>
</gene>
<keyword evidence="5" id="KW-1185">Reference proteome</keyword>
<evidence type="ECO:0000313" key="4">
    <source>
        <dbReference type="EMBL" id="KAK1838113.1"/>
    </source>
</evidence>
<protein>
    <submittedName>
        <fullName evidence="4">ABC multidrug transporter</fullName>
    </submittedName>
</protein>
<dbReference type="SMART" id="SM00382">
    <property type="entry name" value="AAA"/>
    <property type="match status" value="1"/>
</dbReference>
<dbReference type="SUPFAM" id="SSF52540">
    <property type="entry name" value="P-loop containing nucleoside triphosphate hydrolases"/>
    <property type="match status" value="1"/>
</dbReference>
<organism evidence="4 5">
    <name type="scientific">Colletotrichum chrysophilum</name>
    <dbReference type="NCBI Taxonomy" id="1836956"/>
    <lineage>
        <taxon>Eukaryota</taxon>
        <taxon>Fungi</taxon>
        <taxon>Dikarya</taxon>
        <taxon>Ascomycota</taxon>
        <taxon>Pezizomycotina</taxon>
        <taxon>Sordariomycetes</taxon>
        <taxon>Hypocreomycetidae</taxon>
        <taxon>Glomerellales</taxon>
        <taxon>Glomerellaceae</taxon>
        <taxon>Colletotrichum</taxon>
        <taxon>Colletotrichum gloeosporioides species complex</taxon>
    </lineage>
</organism>
<comment type="caution">
    <text evidence="4">The sequence shown here is derived from an EMBL/GenBank/DDBJ whole genome shotgun (WGS) entry which is preliminary data.</text>
</comment>
<dbReference type="GO" id="GO:0005524">
    <property type="term" value="F:ATP binding"/>
    <property type="evidence" value="ECO:0007669"/>
    <property type="project" value="UniProtKB-KW"/>
</dbReference>
<feature type="domain" description="ABC transporter" evidence="3">
    <location>
        <begin position="1"/>
        <end position="217"/>
    </location>
</feature>
<dbReference type="EMBL" id="JAQOWY010000906">
    <property type="protein sequence ID" value="KAK1838113.1"/>
    <property type="molecule type" value="Genomic_DNA"/>
</dbReference>
<evidence type="ECO:0000256" key="1">
    <source>
        <dbReference type="ARBA" id="ARBA00022741"/>
    </source>
</evidence>
<dbReference type="Gene3D" id="3.40.50.300">
    <property type="entry name" value="P-loop containing nucleotide triphosphate hydrolases"/>
    <property type="match status" value="1"/>
</dbReference>
<dbReference type="PROSITE" id="PS50893">
    <property type="entry name" value="ABC_TRANSPORTER_2"/>
    <property type="match status" value="1"/>
</dbReference>
<proteinExistence type="predicted"/>
<sequence>MMVLQELNVTIPSSKFTIIMGPVASGKSTFCKALVGDVPFSTGSIAITRRKAAIGYCPQPPYLSNGTIKTNIIGYSEFEQERYDEVLGACNSLNDILFLPLGDDTVVSSNGIALSRGQRQRIALARALYSDCDLLILDDVFNGLNPGTAAQILDSVLGPERLAHQRDITTVLSTHISQYILRADYVIILGSNGKIIQQGHPSEISLETRKTRTFAVLSKATEAIKALNNQAENSATPIGDRL</sequence>
<keyword evidence="1" id="KW-0547">Nucleotide-binding</keyword>
<dbReference type="GO" id="GO:0016020">
    <property type="term" value="C:membrane"/>
    <property type="evidence" value="ECO:0007669"/>
    <property type="project" value="TreeGrafter"/>
</dbReference>
<dbReference type="InterPro" id="IPR003439">
    <property type="entry name" value="ABC_transporter-like_ATP-bd"/>
</dbReference>
<accession>A0AAD9E7Y8</accession>
<dbReference type="InterPro" id="IPR050173">
    <property type="entry name" value="ABC_transporter_C-like"/>
</dbReference>
<dbReference type="GO" id="GO:0042626">
    <property type="term" value="F:ATPase-coupled transmembrane transporter activity"/>
    <property type="evidence" value="ECO:0007669"/>
    <property type="project" value="TreeGrafter"/>
</dbReference>
<dbReference type="InterPro" id="IPR003593">
    <property type="entry name" value="AAA+_ATPase"/>
</dbReference>
<dbReference type="Pfam" id="PF00005">
    <property type="entry name" value="ABC_tran"/>
    <property type="match status" value="1"/>
</dbReference>
<evidence type="ECO:0000313" key="5">
    <source>
        <dbReference type="Proteomes" id="UP001243330"/>
    </source>
</evidence>
<name>A0AAD9E7Y8_9PEZI</name>
<dbReference type="AlphaFoldDB" id="A0AAD9E7Y8"/>
<dbReference type="PANTHER" id="PTHR24223">
    <property type="entry name" value="ATP-BINDING CASSETTE SUB-FAMILY C"/>
    <property type="match status" value="1"/>
</dbReference>
<evidence type="ECO:0000259" key="3">
    <source>
        <dbReference type="PROSITE" id="PS50893"/>
    </source>
</evidence>
<dbReference type="PANTHER" id="PTHR24223:SF345">
    <property type="entry name" value="ABC MULTIDRUG TRANSPORTER (EUROFUNG)"/>
    <property type="match status" value="1"/>
</dbReference>
<dbReference type="Proteomes" id="UP001243330">
    <property type="component" value="Unassembled WGS sequence"/>
</dbReference>
<evidence type="ECO:0000256" key="2">
    <source>
        <dbReference type="ARBA" id="ARBA00022840"/>
    </source>
</evidence>
<dbReference type="InterPro" id="IPR027417">
    <property type="entry name" value="P-loop_NTPase"/>
</dbReference>
<dbReference type="GO" id="GO:0016887">
    <property type="term" value="F:ATP hydrolysis activity"/>
    <property type="evidence" value="ECO:0007669"/>
    <property type="project" value="InterPro"/>
</dbReference>
<keyword evidence="2" id="KW-0067">ATP-binding</keyword>